<feature type="compositionally biased region" description="Basic and acidic residues" evidence="2">
    <location>
        <begin position="7"/>
        <end position="18"/>
    </location>
</feature>
<protein>
    <submittedName>
        <fullName evidence="3">Uncharacterized protein</fullName>
    </submittedName>
</protein>
<dbReference type="VEuPathDB" id="FungiDB:P170DRAFT_473694"/>
<reference evidence="3 4" key="1">
    <citation type="submission" date="2016-12" db="EMBL/GenBank/DDBJ databases">
        <title>The genomes of Aspergillus section Nigri reveals drivers in fungal speciation.</title>
        <authorList>
            <consortium name="DOE Joint Genome Institute"/>
            <person name="Vesth T.C."/>
            <person name="Nybo J."/>
            <person name="Theobald S."/>
            <person name="Brandl J."/>
            <person name="Frisvad J.C."/>
            <person name="Nielsen K.F."/>
            <person name="Lyhne E.K."/>
            <person name="Kogle M.E."/>
            <person name="Kuo A."/>
            <person name="Riley R."/>
            <person name="Clum A."/>
            <person name="Nolan M."/>
            <person name="Lipzen A."/>
            <person name="Salamov A."/>
            <person name="Henrissat B."/>
            <person name="Wiebenga A."/>
            <person name="De Vries R.P."/>
            <person name="Grigoriev I.V."/>
            <person name="Mortensen U.H."/>
            <person name="Andersen M.R."/>
            <person name="Baker S.E."/>
        </authorList>
    </citation>
    <scope>NUCLEOTIDE SEQUENCE [LARGE SCALE GENOMIC DNA]</scope>
    <source>
        <strain evidence="3 4">IBT 23096</strain>
    </source>
</reference>
<feature type="region of interest" description="Disordered" evidence="2">
    <location>
        <begin position="1"/>
        <end position="26"/>
    </location>
</feature>
<dbReference type="STRING" id="1392250.A0A2I2GB64"/>
<keyword evidence="1" id="KW-0175">Coiled coil</keyword>
<evidence type="ECO:0000256" key="1">
    <source>
        <dbReference type="SAM" id="Coils"/>
    </source>
</evidence>
<evidence type="ECO:0000256" key="2">
    <source>
        <dbReference type="SAM" id="MobiDB-lite"/>
    </source>
</evidence>
<name>A0A2I2GB64_9EURO</name>
<accession>A0A2I2GB64</accession>
<dbReference type="GeneID" id="36560773"/>
<proteinExistence type="predicted"/>
<keyword evidence="4" id="KW-1185">Reference proteome</keyword>
<feature type="coiled-coil region" evidence="1">
    <location>
        <begin position="43"/>
        <end position="98"/>
    </location>
</feature>
<sequence>MNPITNRGDEAGATKDNPRQSLEYNEEQEVIANEEGCDLYQQLDWMESELQGLKKRHALLKKDLEIRNKDLEIQKKDLEIQKAQIALLKNKNQEIQLIQNLIDRHHLDRRQEAIRIWMRDAWQEATPERIKKEVVYDGNISTDAVVVTTRFAADSPARTQFSNLYGLDPDTAIALSSPNKCPKSLWVLDSMASFLLTKARKELPDDKKKNRDTLVAFLKAQNFEEAERFAGLIEHDECGCRAFIRE</sequence>
<dbReference type="AlphaFoldDB" id="A0A2I2GB64"/>
<comment type="caution">
    <text evidence="3">The sequence shown here is derived from an EMBL/GenBank/DDBJ whole genome shotgun (WGS) entry which is preliminary data.</text>
</comment>
<dbReference type="RefSeq" id="XP_024705421.1">
    <property type="nucleotide sequence ID" value="XM_024853075.1"/>
</dbReference>
<organism evidence="3 4">
    <name type="scientific">Aspergillus steynii IBT 23096</name>
    <dbReference type="NCBI Taxonomy" id="1392250"/>
    <lineage>
        <taxon>Eukaryota</taxon>
        <taxon>Fungi</taxon>
        <taxon>Dikarya</taxon>
        <taxon>Ascomycota</taxon>
        <taxon>Pezizomycotina</taxon>
        <taxon>Eurotiomycetes</taxon>
        <taxon>Eurotiomycetidae</taxon>
        <taxon>Eurotiales</taxon>
        <taxon>Aspergillaceae</taxon>
        <taxon>Aspergillus</taxon>
        <taxon>Aspergillus subgen. Circumdati</taxon>
    </lineage>
</organism>
<gene>
    <name evidence="3" type="ORF">P170DRAFT_473694</name>
</gene>
<dbReference type="EMBL" id="MSFO01000003">
    <property type="protein sequence ID" value="PLB50119.1"/>
    <property type="molecule type" value="Genomic_DNA"/>
</dbReference>
<evidence type="ECO:0000313" key="4">
    <source>
        <dbReference type="Proteomes" id="UP000234275"/>
    </source>
</evidence>
<evidence type="ECO:0000313" key="3">
    <source>
        <dbReference type="EMBL" id="PLB50119.1"/>
    </source>
</evidence>
<dbReference type="Proteomes" id="UP000234275">
    <property type="component" value="Unassembled WGS sequence"/>
</dbReference>
<dbReference type="OrthoDB" id="4368627at2759"/>